<keyword evidence="1" id="KW-0812">Transmembrane</keyword>
<dbReference type="EMBL" id="BAABKZ010000005">
    <property type="protein sequence ID" value="GAA5099168.1"/>
    <property type="molecule type" value="Genomic_DNA"/>
</dbReference>
<evidence type="ECO:0000313" key="3">
    <source>
        <dbReference type="Proteomes" id="UP001501407"/>
    </source>
</evidence>
<proteinExistence type="predicted"/>
<name>A0ABP9MN03_9MICO</name>
<comment type="caution">
    <text evidence="2">The sequence shown here is derived from an EMBL/GenBank/DDBJ whole genome shotgun (WGS) entry which is preliminary data.</text>
</comment>
<evidence type="ECO:0000313" key="2">
    <source>
        <dbReference type="EMBL" id="GAA5099168.1"/>
    </source>
</evidence>
<gene>
    <name evidence="2" type="ORF">GCM10025760_35060</name>
</gene>
<sequence>MTGPRATETTSPPPVSFGHRAQRLARMALRAEIGIWKSLYRWLFRRPRVPVGATGFAYHSPVLTILVIFIVLSAIEIPIIDLIVHDWPAVRIPLLVAGIWGVTWMIGLLLGFLTRPHAVGPEGIRARSGAEVDIDLPWESVASVEKSRDVLEKAPKIRDEPHGRTLALRMQDETNVLVILERPVAVRLGDTADEVGAVRLWADDLDGFMTAVRTHIP</sequence>
<dbReference type="Proteomes" id="UP001501407">
    <property type="component" value="Unassembled WGS sequence"/>
</dbReference>
<keyword evidence="3" id="KW-1185">Reference proteome</keyword>
<protein>
    <submittedName>
        <fullName evidence="2">Uncharacterized protein</fullName>
    </submittedName>
</protein>
<dbReference type="RefSeq" id="WP_194415328.1">
    <property type="nucleotide sequence ID" value="NZ_BAABKZ010000005.1"/>
</dbReference>
<evidence type="ECO:0000256" key="1">
    <source>
        <dbReference type="SAM" id="Phobius"/>
    </source>
</evidence>
<accession>A0ABP9MN03</accession>
<feature type="transmembrane region" description="Helical" evidence="1">
    <location>
        <begin position="92"/>
        <end position="113"/>
    </location>
</feature>
<reference evidence="3" key="1">
    <citation type="journal article" date="2019" name="Int. J. Syst. Evol. Microbiol.">
        <title>The Global Catalogue of Microorganisms (GCM) 10K type strain sequencing project: providing services to taxonomists for standard genome sequencing and annotation.</title>
        <authorList>
            <consortium name="The Broad Institute Genomics Platform"/>
            <consortium name="The Broad Institute Genome Sequencing Center for Infectious Disease"/>
            <person name="Wu L."/>
            <person name="Ma J."/>
        </authorList>
    </citation>
    <scope>NUCLEOTIDE SEQUENCE [LARGE SCALE GENOMIC DNA]</scope>
    <source>
        <strain evidence="3">JCM 18959</strain>
    </source>
</reference>
<feature type="transmembrane region" description="Helical" evidence="1">
    <location>
        <begin position="56"/>
        <end position="80"/>
    </location>
</feature>
<keyword evidence="1" id="KW-1133">Transmembrane helix</keyword>
<keyword evidence="1" id="KW-0472">Membrane</keyword>
<organism evidence="2 3">
    <name type="scientific">Microbacterium yannicii</name>
    <dbReference type="NCBI Taxonomy" id="671622"/>
    <lineage>
        <taxon>Bacteria</taxon>
        <taxon>Bacillati</taxon>
        <taxon>Actinomycetota</taxon>
        <taxon>Actinomycetes</taxon>
        <taxon>Micrococcales</taxon>
        <taxon>Microbacteriaceae</taxon>
        <taxon>Microbacterium</taxon>
    </lineage>
</organism>